<dbReference type="EMBL" id="MVKX01000006">
    <property type="protein sequence ID" value="OOV81886.1"/>
    <property type="molecule type" value="Genomic_DNA"/>
</dbReference>
<comment type="caution">
    <text evidence="1">The sequence shown here is derived from an EMBL/GenBank/DDBJ whole genome shotgun (WGS) entry which is preliminary data.</text>
</comment>
<sequence length="121" mass="13308">MLSQIPTQDACLTCGACCAHYRVSFYWAEGLNMPEHYTEPVNAVYSCMAGTNQTQSRCIALGGEIGQAVSCRVYEARSSTCKSVQIADEQCNKARIAHQMIPLISIPLHDAENDEDFDQVS</sequence>
<protein>
    <submittedName>
        <fullName evidence="1">Zinc/iron-chelating domain-containing protein</fullName>
    </submittedName>
</protein>
<dbReference type="Pfam" id="PF03692">
    <property type="entry name" value="CxxCxxCC"/>
    <property type="match status" value="1"/>
</dbReference>
<reference evidence="1 2" key="1">
    <citation type="submission" date="2017-02" db="EMBL/GenBank/DDBJ databases">
        <title>Acinetobacter sp. ANC 4945, whole genome shotgun sequencing project.</title>
        <authorList>
            <person name="Radolfova-Krizova L."/>
            <person name="Al Atrouni A."/>
            <person name="Nemec A."/>
        </authorList>
    </citation>
    <scope>NUCLEOTIDE SEQUENCE [LARGE SCALE GENOMIC DNA]</scope>
    <source>
        <strain evidence="1 2">ANC 4945</strain>
    </source>
</reference>
<accession>A0A1T1GWA0</accession>
<keyword evidence="2" id="KW-1185">Reference proteome</keyword>
<dbReference type="AlphaFoldDB" id="A0A1T1GWA0"/>
<dbReference type="InterPro" id="IPR005358">
    <property type="entry name" value="Puta_zinc/iron-chelating_dom"/>
</dbReference>
<dbReference type="RefSeq" id="WP_078190563.1">
    <property type="nucleotide sequence ID" value="NZ_JAMCOZ010000006.1"/>
</dbReference>
<proteinExistence type="predicted"/>
<evidence type="ECO:0000313" key="1">
    <source>
        <dbReference type="EMBL" id="OOV81886.1"/>
    </source>
</evidence>
<dbReference type="Proteomes" id="UP000191160">
    <property type="component" value="Unassembled WGS sequence"/>
</dbReference>
<name>A0A1T1GWA0_9GAMM</name>
<gene>
    <name evidence="1" type="ORF">B1202_10595</name>
</gene>
<evidence type="ECO:0000313" key="2">
    <source>
        <dbReference type="Proteomes" id="UP000191160"/>
    </source>
</evidence>
<organism evidence="1 2">
    <name type="scientific">Acinetobacter amyesii</name>
    <dbReference type="NCBI Taxonomy" id="2942470"/>
    <lineage>
        <taxon>Bacteria</taxon>
        <taxon>Pseudomonadati</taxon>
        <taxon>Pseudomonadota</taxon>
        <taxon>Gammaproteobacteria</taxon>
        <taxon>Moraxellales</taxon>
        <taxon>Moraxellaceae</taxon>
        <taxon>Acinetobacter</taxon>
    </lineage>
</organism>